<feature type="domain" description="Potassium channel" evidence="10">
    <location>
        <begin position="35"/>
        <end position="93"/>
    </location>
</feature>
<dbReference type="InterPro" id="IPR003280">
    <property type="entry name" value="2pore_dom_K_chnl"/>
</dbReference>
<feature type="transmembrane region" description="Helical" evidence="9">
    <location>
        <begin position="147"/>
        <end position="168"/>
    </location>
</feature>
<evidence type="ECO:0000256" key="4">
    <source>
        <dbReference type="ARBA" id="ARBA00022989"/>
    </source>
</evidence>
<evidence type="ECO:0000256" key="3">
    <source>
        <dbReference type="ARBA" id="ARBA00022692"/>
    </source>
</evidence>
<keyword evidence="4 9" id="KW-1133">Transmembrane helix</keyword>
<evidence type="ECO:0000256" key="1">
    <source>
        <dbReference type="ARBA" id="ARBA00004141"/>
    </source>
</evidence>
<evidence type="ECO:0000256" key="7">
    <source>
        <dbReference type="ARBA" id="ARBA00023303"/>
    </source>
</evidence>
<keyword evidence="3 8" id="KW-0812">Transmembrane</keyword>
<comment type="subcellular location">
    <subcellularLocation>
        <location evidence="1">Membrane</location>
        <topology evidence="1">Multi-pass membrane protein</topology>
    </subcellularLocation>
</comment>
<evidence type="ECO:0000259" key="10">
    <source>
        <dbReference type="Pfam" id="PF07885"/>
    </source>
</evidence>
<dbReference type="Gene3D" id="1.10.287.70">
    <property type="match status" value="1"/>
</dbReference>
<comment type="similarity">
    <text evidence="8">Belongs to the two pore domain potassium channel (TC 1.A.1.8) family.</text>
</comment>
<dbReference type="EMBL" id="JACVVK020000018">
    <property type="protein sequence ID" value="KAK7503922.1"/>
    <property type="molecule type" value="Genomic_DNA"/>
</dbReference>
<dbReference type="GO" id="GO:0034220">
    <property type="term" value="P:monoatomic ion transmembrane transport"/>
    <property type="evidence" value="ECO:0007669"/>
    <property type="project" value="UniProtKB-KW"/>
</dbReference>
<evidence type="ECO:0000313" key="12">
    <source>
        <dbReference type="Proteomes" id="UP001519460"/>
    </source>
</evidence>
<name>A0ABD0LY81_9CAEN</name>
<feature type="transmembrane region" description="Helical" evidence="9">
    <location>
        <begin position="70"/>
        <end position="95"/>
    </location>
</feature>
<organism evidence="11 12">
    <name type="scientific">Batillaria attramentaria</name>
    <dbReference type="NCBI Taxonomy" id="370345"/>
    <lineage>
        <taxon>Eukaryota</taxon>
        <taxon>Metazoa</taxon>
        <taxon>Spiralia</taxon>
        <taxon>Lophotrochozoa</taxon>
        <taxon>Mollusca</taxon>
        <taxon>Gastropoda</taxon>
        <taxon>Caenogastropoda</taxon>
        <taxon>Sorbeoconcha</taxon>
        <taxon>Cerithioidea</taxon>
        <taxon>Batillariidae</taxon>
        <taxon>Batillaria</taxon>
    </lineage>
</organism>
<keyword evidence="2 8" id="KW-0813">Transport</keyword>
<dbReference type="PRINTS" id="PR01333">
    <property type="entry name" value="2POREKCHANEL"/>
</dbReference>
<sequence length="236" mass="26512">MGSDSTTFEGKALSILKSMTDELSTEARRGFDHNGRSLWTFTGALLYSFTVVTTIGYGDIVPITFRGRSATMLFGTLGIPLTLLCLANLGYYMACLVRKVVFKFRKKEEDDDKEHVPMWICLLCMYGYLCLGGWLFCLWEDWEFYEAFYFCFTTLSTIGFGDFVPGVGEVGEADNFEKQLVCLFYLLSGLALLAMNFELIKMSVVELCLCVACRLGLVEMETGDGEPQNQEQVTPV</sequence>
<accession>A0ABD0LY81</accession>
<evidence type="ECO:0000256" key="8">
    <source>
        <dbReference type="RuleBase" id="RU003857"/>
    </source>
</evidence>
<protein>
    <recommendedName>
        <fullName evidence="10">Potassium channel domain-containing protein</fullName>
    </recommendedName>
</protein>
<evidence type="ECO:0000256" key="2">
    <source>
        <dbReference type="ARBA" id="ARBA00022448"/>
    </source>
</evidence>
<dbReference type="Pfam" id="PF07885">
    <property type="entry name" value="Ion_trans_2"/>
    <property type="match status" value="2"/>
</dbReference>
<evidence type="ECO:0000256" key="5">
    <source>
        <dbReference type="ARBA" id="ARBA00023065"/>
    </source>
</evidence>
<dbReference type="GO" id="GO:0016020">
    <property type="term" value="C:membrane"/>
    <property type="evidence" value="ECO:0007669"/>
    <property type="project" value="UniProtKB-SubCell"/>
</dbReference>
<proteinExistence type="inferred from homology"/>
<evidence type="ECO:0000256" key="9">
    <source>
        <dbReference type="SAM" id="Phobius"/>
    </source>
</evidence>
<feature type="transmembrane region" description="Helical" evidence="9">
    <location>
        <begin position="38"/>
        <end position="58"/>
    </location>
</feature>
<feature type="transmembrane region" description="Helical" evidence="9">
    <location>
        <begin position="116"/>
        <end position="135"/>
    </location>
</feature>
<feature type="transmembrane region" description="Helical" evidence="9">
    <location>
        <begin position="180"/>
        <end position="197"/>
    </location>
</feature>
<evidence type="ECO:0000313" key="11">
    <source>
        <dbReference type="EMBL" id="KAK7503922.1"/>
    </source>
</evidence>
<feature type="domain" description="Potassium channel" evidence="10">
    <location>
        <begin position="127"/>
        <end position="199"/>
    </location>
</feature>
<dbReference type="PANTHER" id="PTHR11003:SF334">
    <property type="entry name" value="FI03418P"/>
    <property type="match status" value="1"/>
</dbReference>
<comment type="caution">
    <text evidence="11">The sequence shown here is derived from an EMBL/GenBank/DDBJ whole genome shotgun (WGS) entry which is preliminary data.</text>
</comment>
<keyword evidence="6 9" id="KW-0472">Membrane</keyword>
<dbReference type="Proteomes" id="UP001519460">
    <property type="component" value="Unassembled WGS sequence"/>
</dbReference>
<keyword evidence="5 8" id="KW-0406">Ion transport</keyword>
<dbReference type="AlphaFoldDB" id="A0ABD0LY81"/>
<dbReference type="SUPFAM" id="SSF81324">
    <property type="entry name" value="Voltage-gated potassium channels"/>
    <property type="match status" value="2"/>
</dbReference>
<dbReference type="PANTHER" id="PTHR11003">
    <property type="entry name" value="POTASSIUM CHANNEL, SUBFAMILY K"/>
    <property type="match status" value="1"/>
</dbReference>
<keyword evidence="12" id="KW-1185">Reference proteome</keyword>
<evidence type="ECO:0000256" key="6">
    <source>
        <dbReference type="ARBA" id="ARBA00023136"/>
    </source>
</evidence>
<keyword evidence="7 8" id="KW-0407">Ion channel</keyword>
<gene>
    <name evidence="11" type="ORF">BaRGS_00005045</name>
</gene>
<dbReference type="InterPro" id="IPR013099">
    <property type="entry name" value="K_chnl_dom"/>
</dbReference>
<reference evidence="11 12" key="1">
    <citation type="journal article" date="2023" name="Sci. Data">
        <title>Genome assembly of the Korean intertidal mud-creeper Batillaria attramentaria.</title>
        <authorList>
            <person name="Patra A.K."/>
            <person name="Ho P.T."/>
            <person name="Jun S."/>
            <person name="Lee S.J."/>
            <person name="Kim Y."/>
            <person name="Won Y.J."/>
        </authorList>
    </citation>
    <scope>NUCLEOTIDE SEQUENCE [LARGE SCALE GENOMIC DNA]</scope>
    <source>
        <strain evidence="11">Wonlab-2016</strain>
    </source>
</reference>